<accession>A0ABV3CND9</accession>
<evidence type="ECO:0000313" key="3">
    <source>
        <dbReference type="Proteomes" id="UP001551210"/>
    </source>
</evidence>
<organism evidence="2 3">
    <name type="scientific">Streptomyces exfoliatus</name>
    <name type="common">Streptomyces hydrogenans</name>
    <dbReference type="NCBI Taxonomy" id="1905"/>
    <lineage>
        <taxon>Bacteria</taxon>
        <taxon>Bacillati</taxon>
        <taxon>Actinomycetota</taxon>
        <taxon>Actinomycetes</taxon>
        <taxon>Kitasatosporales</taxon>
        <taxon>Streptomycetaceae</taxon>
        <taxon>Streptomyces</taxon>
    </lineage>
</organism>
<dbReference type="InterPro" id="IPR046224">
    <property type="entry name" value="DUF6257"/>
</dbReference>
<evidence type="ECO:0000256" key="1">
    <source>
        <dbReference type="SAM" id="MobiDB-lite"/>
    </source>
</evidence>
<protein>
    <submittedName>
        <fullName evidence="2">DUF6257 family protein</fullName>
    </submittedName>
</protein>
<dbReference type="RefSeq" id="WP_359202798.1">
    <property type="nucleotide sequence ID" value="NZ_JBEZAM010000001.1"/>
</dbReference>
<sequence>MASKKSTEQDPNYPKLTAGEHARIAWNVARMCKRSVASETVYQGDLEKKVDRIIDKARKRAEKNDGKRK</sequence>
<gene>
    <name evidence="2" type="ORF">AB0A76_00680</name>
</gene>
<dbReference type="EMBL" id="JBEZAM010000001">
    <property type="protein sequence ID" value="MEU7291714.1"/>
    <property type="molecule type" value="Genomic_DNA"/>
</dbReference>
<keyword evidence="3" id="KW-1185">Reference proteome</keyword>
<proteinExistence type="predicted"/>
<evidence type="ECO:0000313" key="2">
    <source>
        <dbReference type="EMBL" id="MEU7291714.1"/>
    </source>
</evidence>
<dbReference type="Proteomes" id="UP001551210">
    <property type="component" value="Unassembled WGS sequence"/>
</dbReference>
<dbReference type="Pfam" id="PF19771">
    <property type="entry name" value="DUF6257"/>
    <property type="match status" value="1"/>
</dbReference>
<feature type="region of interest" description="Disordered" evidence="1">
    <location>
        <begin position="1"/>
        <end position="20"/>
    </location>
</feature>
<name>A0ABV3CND9_STREX</name>
<comment type="caution">
    <text evidence="2">The sequence shown here is derived from an EMBL/GenBank/DDBJ whole genome shotgun (WGS) entry which is preliminary data.</text>
</comment>
<reference evidence="2 3" key="1">
    <citation type="submission" date="2024-06" db="EMBL/GenBank/DDBJ databases">
        <title>The Natural Products Discovery Center: Release of the First 8490 Sequenced Strains for Exploring Actinobacteria Biosynthetic Diversity.</title>
        <authorList>
            <person name="Kalkreuter E."/>
            <person name="Kautsar S.A."/>
            <person name="Yang D."/>
            <person name="Bader C.D."/>
            <person name="Teijaro C.N."/>
            <person name="Fluegel L."/>
            <person name="Davis C.M."/>
            <person name="Simpson J.R."/>
            <person name="Lauterbach L."/>
            <person name="Steele A.D."/>
            <person name="Gui C."/>
            <person name="Meng S."/>
            <person name="Li G."/>
            <person name="Viehrig K."/>
            <person name="Ye F."/>
            <person name="Su P."/>
            <person name="Kiefer A.F."/>
            <person name="Nichols A."/>
            <person name="Cepeda A.J."/>
            <person name="Yan W."/>
            <person name="Fan B."/>
            <person name="Jiang Y."/>
            <person name="Adhikari A."/>
            <person name="Zheng C.-J."/>
            <person name="Schuster L."/>
            <person name="Cowan T.M."/>
            <person name="Smanski M.J."/>
            <person name="Chevrette M.G."/>
            <person name="De Carvalho L.P.S."/>
            <person name="Shen B."/>
        </authorList>
    </citation>
    <scope>NUCLEOTIDE SEQUENCE [LARGE SCALE GENOMIC DNA]</scope>
    <source>
        <strain evidence="2 3">NPDC045705</strain>
    </source>
</reference>